<sequence>MRFPASEQVSSHESSFEAAHSEVRKKGFTGTLVLDAVDGNGVAVYLDGWLVYAKYRGASEEWGQDALEAMKDRSGEIDRHASRRDPVEMFRTYMSYIGRQEGLVSVHHTDEVEVPKRTILVTEGGSLEKTEVPPGTRIGYSPDEELTRSFFSEKGMSGYALSNDEIVFFDDGEETNREKFKDDELSILVRMESEEAGAALECDYLDVYTQGSSGGQVDIEFDIEGWEVVESTDGDGGGGLLSGILGG</sequence>
<dbReference type="EMBL" id="RKLV01000007">
    <property type="protein sequence ID" value="MCX2819295.1"/>
    <property type="molecule type" value="Genomic_DNA"/>
</dbReference>
<evidence type="ECO:0000313" key="1">
    <source>
        <dbReference type="EMBL" id="MCX2819295.1"/>
    </source>
</evidence>
<organism evidence="1 2">
    <name type="scientific">Halorutilus salinus</name>
    <dbReference type="NCBI Taxonomy" id="2487751"/>
    <lineage>
        <taxon>Archaea</taxon>
        <taxon>Methanobacteriati</taxon>
        <taxon>Methanobacteriota</taxon>
        <taxon>Stenosarchaea group</taxon>
        <taxon>Halobacteria</taxon>
        <taxon>Halorutilales</taxon>
        <taxon>Halorutilaceae</taxon>
        <taxon>Halorutilus</taxon>
    </lineage>
</organism>
<protein>
    <submittedName>
        <fullName evidence="1">Uncharacterized protein</fullName>
    </submittedName>
</protein>
<name>A0A9Q4C574_9EURY</name>
<dbReference type="AlphaFoldDB" id="A0A9Q4C574"/>
<gene>
    <name evidence="1" type="ORF">EGH25_08010</name>
</gene>
<keyword evidence="2" id="KW-1185">Reference proteome</keyword>
<dbReference type="RefSeq" id="WP_266087442.1">
    <property type="nucleotide sequence ID" value="NZ_RKLV01000007.1"/>
</dbReference>
<comment type="caution">
    <text evidence="1">The sequence shown here is derived from an EMBL/GenBank/DDBJ whole genome shotgun (WGS) entry which is preliminary data.</text>
</comment>
<proteinExistence type="predicted"/>
<dbReference type="Proteomes" id="UP001149411">
    <property type="component" value="Unassembled WGS sequence"/>
</dbReference>
<reference evidence="1" key="1">
    <citation type="submission" date="2022-09" db="EMBL/GenBank/DDBJ databases">
        <title>Haloadaptaus new haloarchaeum isolated from saline soil.</title>
        <authorList>
            <person name="Duran-Viseras A."/>
            <person name="Sanchez-Porro C."/>
            <person name="Ventosa A."/>
        </authorList>
    </citation>
    <scope>NUCLEOTIDE SEQUENCE</scope>
    <source>
        <strain evidence="1">F3-133</strain>
    </source>
</reference>
<evidence type="ECO:0000313" key="2">
    <source>
        <dbReference type="Proteomes" id="UP001149411"/>
    </source>
</evidence>
<accession>A0A9Q4C574</accession>